<evidence type="ECO:0000256" key="1">
    <source>
        <dbReference type="ARBA" id="ARBA00022705"/>
    </source>
</evidence>
<reference evidence="6 7" key="1">
    <citation type="journal article" date="2014" name="Genome Announc.">
        <title>Draft Genome Sequence of Magnetospirillum sp. Strain SO-1, a Freshwater Magnetotactic Bacterium Isolated from the Ol'khovka River, Russia.</title>
        <authorList>
            <person name="Grouzdev D.S."/>
            <person name="Dziuba M.V."/>
            <person name="Sukhacheva M.S."/>
            <person name="Mardanov A.V."/>
            <person name="Beletskiy A.V."/>
            <person name="Kuznetsov B.B."/>
            <person name="Skryabin K.G."/>
        </authorList>
    </citation>
    <scope>NUCLEOTIDE SEQUENCE [LARGE SCALE GENOMIC DNA]</scope>
    <source>
        <strain evidence="6 7">SO-1</strain>
    </source>
</reference>
<protein>
    <submittedName>
        <fullName evidence="6">Replication factor C small subunit</fullName>
    </submittedName>
</protein>
<dbReference type="InterPro" id="IPR050238">
    <property type="entry name" value="DNA_Rep/Repair_Clamp_Loader"/>
</dbReference>
<dbReference type="GO" id="GO:0003689">
    <property type="term" value="F:DNA clamp loader activity"/>
    <property type="evidence" value="ECO:0007669"/>
    <property type="project" value="TreeGrafter"/>
</dbReference>
<dbReference type="Proteomes" id="UP000011744">
    <property type="component" value="Unassembled WGS sequence"/>
</dbReference>
<feature type="compositionally biased region" description="Polar residues" evidence="4">
    <location>
        <begin position="262"/>
        <end position="282"/>
    </location>
</feature>
<dbReference type="SMART" id="SM00382">
    <property type="entry name" value="AAA"/>
    <property type="match status" value="1"/>
</dbReference>
<dbReference type="PANTHER" id="PTHR11669:SF20">
    <property type="entry name" value="REPLICATION FACTOR C SUBUNIT 4"/>
    <property type="match status" value="1"/>
</dbReference>
<dbReference type="GO" id="GO:0005524">
    <property type="term" value="F:ATP binding"/>
    <property type="evidence" value="ECO:0007669"/>
    <property type="project" value="UniProtKB-KW"/>
</dbReference>
<dbReference type="InterPro" id="IPR027417">
    <property type="entry name" value="P-loop_NTPase"/>
</dbReference>
<evidence type="ECO:0000256" key="4">
    <source>
        <dbReference type="SAM" id="MobiDB-lite"/>
    </source>
</evidence>
<feature type="compositionally biased region" description="Polar residues" evidence="4">
    <location>
        <begin position="220"/>
        <end position="251"/>
    </location>
</feature>
<keyword evidence="7" id="KW-1185">Reference proteome</keyword>
<feature type="domain" description="AAA+ ATPase" evidence="5">
    <location>
        <begin position="35"/>
        <end position="159"/>
    </location>
</feature>
<dbReference type="PANTHER" id="PTHR11669">
    <property type="entry name" value="REPLICATION FACTOR C / DNA POLYMERASE III GAMMA-TAU SUBUNIT"/>
    <property type="match status" value="1"/>
</dbReference>
<dbReference type="RefSeq" id="WP_008620882.1">
    <property type="nucleotide sequence ID" value="NZ_AONQ01000074.1"/>
</dbReference>
<keyword evidence="1" id="KW-0235">DNA replication</keyword>
<dbReference type="eggNOG" id="COG0470">
    <property type="taxonomic scope" value="Bacteria"/>
</dbReference>
<dbReference type="OrthoDB" id="7344521at2"/>
<keyword evidence="3" id="KW-0067">ATP-binding</keyword>
<dbReference type="AlphaFoldDB" id="M3A6Y7"/>
<evidence type="ECO:0000313" key="7">
    <source>
        <dbReference type="Proteomes" id="UP000011744"/>
    </source>
</evidence>
<proteinExistence type="predicted"/>
<dbReference type="GO" id="GO:0006261">
    <property type="term" value="P:DNA-templated DNA replication"/>
    <property type="evidence" value="ECO:0007669"/>
    <property type="project" value="TreeGrafter"/>
</dbReference>
<dbReference type="SUPFAM" id="SSF52540">
    <property type="entry name" value="P-loop containing nucleoside triphosphate hydrolases"/>
    <property type="match status" value="1"/>
</dbReference>
<keyword evidence="2" id="KW-0547">Nucleotide-binding</keyword>
<evidence type="ECO:0000256" key="2">
    <source>
        <dbReference type="ARBA" id="ARBA00022741"/>
    </source>
</evidence>
<sequence>MVAFTTKYKPKCLADVVYPDTQTELDIMSYENAGRFNNIILYGTYGTGKTTIARLMPKAVVDDVDEDNEVDFINGSKVRGIQCIDDVEDFLHLTSWNKKGFKFVIIDEAEQLTKQAQFALKGVMDRFIDDAMFIFTTNHINDLYGGIQSRAEIYLLDPPPVERLVPLVKHVLKCEKLTMSDPQINQFTAKYGTSVRNLLMKLETLTINAKRKASQPPSTPNLSCNTTLNQPTPTSAAITSNPVSCNTTLNQPTPTSAATTSNPVSCNTTLNQSTPTSSKQAA</sequence>
<gene>
    <name evidence="6" type="primary">rfc</name>
    <name evidence="6" type="ORF">H261_19464</name>
</gene>
<comment type="caution">
    <text evidence="6">The sequence shown here is derived from an EMBL/GenBank/DDBJ whole genome shotgun (WGS) entry which is preliminary data.</text>
</comment>
<dbReference type="GO" id="GO:0006281">
    <property type="term" value="P:DNA repair"/>
    <property type="evidence" value="ECO:0007669"/>
    <property type="project" value="TreeGrafter"/>
</dbReference>
<evidence type="ECO:0000313" key="6">
    <source>
        <dbReference type="EMBL" id="EME68249.1"/>
    </source>
</evidence>
<dbReference type="Pfam" id="PF13479">
    <property type="entry name" value="AAA_24"/>
    <property type="match status" value="1"/>
</dbReference>
<name>M3A6Y7_9PROT</name>
<dbReference type="STRING" id="1244869.H261_19464"/>
<dbReference type="Gene3D" id="3.40.50.300">
    <property type="entry name" value="P-loop containing nucleotide triphosphate hydrolases"/>
    <property type="match status" value="1"/>
</dbReference>
<dbReference type="InterPro" id="IPR003593">
    <property type="entry name" value="AAA+_ATPase"/>
</dbReference>
<feature type="compositionally biased region" description="Low complexity" evidence="4">
    <location>
        <begin position="252"/>
        <end position="261"/>
    </location>
</feature>
<organism evidence="6 7">
    <name type="scientific">Paramagnetospirillum caucaseum</name>
    <dbReference type="NCBI Taxonomy" id="1244869"/>
    <lineage>
        <taxon>Bacteria</taxon>
        <taxon>Pseudomonadati</taxon>
        <taxon>Pseudomonadota</taxon>
        <taxon>Alphaproteobacteria</taxon>
        <taxon>Rhodospirillales</taxon>
        <taxon>Magnetospirillaceae</taxon>
        <taxon>Paramagnetospirillum</taxon>
    </lineage>
</organism>
<dbReference type="EMBL" id="AONQ01000074">
    <property type="protein sequence ID" value="EME68249.1"/>
    <property type="molecule type" value="Genomic_DNA"/>
</dbReference>
<evidence type="ECO:0000256" key="3">
    <source>
        <dbReference type="ARBA" id="ARBA00022840"/>
    </source>
</evidence>
<evidence type="ECO:0000259" key="5">
    <source>
        <dbReference type="SMART" id="SM00382"/>
    </source>
</evidence>
<feature type="region of interest" description="Disordered" evidence="4">
    <location>
        <begin position="210"/>
        <end position="282"/>
    </location>
</feature>
<accession>M3A6Y7</accession>
<dbReference type="CDD" id="cd00009">
    <property type="entry name" value="AAA"/>
    <property type="match status" value="1"/>
</dbReference>